<feature type="compositionally biased region" description="Polar residues" evidence="1">
    <location>
        <begin position="367"/>
        <end position="397"/>
    </location>
</feature>
<feature type="compositionally biased region" description="Basic and acidic residues" evidence="1">
    <location>
        <begin position="707"/>
        <end position="720"/>
    </location>
</feature>
<dbReference type="AlphaFoldDB" id="A0A0V1Q528"/>
<feature type="compositionally biased region" description="Basic residues" evidence="1">
    <location>
        <begin position="576"/>
        <end position="594"/>
    </location>
</feature>
<reference evidence="2 3" key="1">
    <citation type="submission" date="2015-11" db="EMBL/GenBank/DDBJ databases">
        <title>The genome of Debaryomyces fabryi.</title>
        <authorList>
            <person name="Tafer H."/>
            <person name="Lopandic K."/>
        </authorList>
    </citation>
    <scope>NUCLEOTIDE SEQUENCE [LARGE SCALE GENOMIC DNA]</scope>
    <source>
        <strain evidence="2 3">CBS 789</strain>
    </source>
</reference>
<gene>
    <name evidence="2" type="ORF">AC631_00782</name>
</gene>
<proteinExistence type="predicted"/>
<sequence length="1201" mass="132538">MTQGAGQAAMVAIQRHNQQQNQATPRQGTGAKQTVRRANSLTAASNRSNSLRSYTYHPKPSYTVGQPLGSSNQGARRFNSLNSKSSVGSYNRPGARAASLSSQNSFVRSRSPPVLYEQDNEGEDEGDITVTTKTTKVVDSQGRVLSITVETIKTFADGSTVTNTTTKNISRSNSRANSLNSQSMALKGNNSVKHNSMLSNGAGGSYNLSKIDEDLQDFDYNYELDHDILTQKGHGHPHVDDVLHEPAHDENFQGQSLRLNQGNHGLSYYGDDFGSPELHSYGGGNESIHSTGIKSVSSESSKPLKSILKKKNNINDKGPEDEEGFADAIDELQTDKQLDIKQDDVQHPYKSLSSPQFNEPPKFKVPQSPNMHVSQQSNRINTNAGSKRTHSLMSSPISRHDDVLSDKSEASNSIKFLEKHETIPIFYNDSEPKETEHTKPSDQDFYSIAMQVAMERVYGNKDSQPQSQSPKLGGQRAMSLNSQSLPTQDSKKEKKTQELNEQGVNDNYVYQNHHKDFVGLSLRDNVEPKQTSRKERAKEEKKQQKSELKEQKQKMKNQEKEESEASKAVSKEQKKSQRAQKHGRLASLFGRRKSTSNDDSNLVDERGSNKFSNDNSQPIVSDTNLTEDNTKATDLEGYQKLNHNNSGQDEVSRAGDNFRREGAAGAATFNPEMQRRLLGISNTGKDRRQINNDTSNPNGDQNNSYFDDNRNLGSKIHDEVNNNSNLENAPTLGATRDHDNSFTNAPSRPVFNNDSNGSYSMRFPRNDSARSDIENLANMPNIGDNASLNMSSSQNQNTEGSNAGHEDFQDMPGSMPGVDSSILNAIVKDDTEAGPSFGHDVNALKLKTTLDPSANIANDRASVYSNDPEEKRKGKVLDPITVPVLNEIKSETASIESQSNKNRDIGTELESTENIETDELLDSDNVVDYSEPTGKVFDEGIEEKKGNSSQTLQDSFDNKVTAKSDIVTNESNNDGLIDGAVLVNQDDVKGYNESNALTNDADLSNLTRGQHSQEQTATLGNQTNTYPVVADSNNRTLNSTYGGQEEFGRDTEYGKFSTQKLDSEITGDAFATANKDVDVSPPFVNESLEYANDKKNLNLSNNETTNYQSQDLQAARPINDEVANNGIVNEANLNVTEAATQRDQSQSTSYPKSSFEHMQREESGSPVVVHNDHAISETKPSKKGNKFKHKLFKYFVNSYNN</sequence>
<evidence type="ECO:0000313" key="3">
    <source>
        <dbReference type="Proteomes" id="UP000054251"/>
    </source>
</evidence>
<dbReference type="OrthoDB" id="4096741at2759"/>
<feature type="compositionally biased region" description="Polar residues" evidence="1">
    <location>
        <begin position="15"/>
        <end position="53"/>
    </location>
</feature>
<feature type="region of interest" description="Disordered" evidence="1">
    <location>
        <begin position="1137"/>
        <end position="1183"/>
    </location>
</feature>
<feature type="region of interest" description="Disordered" evidence="1">
    <location>
        <begin position="427"/>
        <end position="446"/>
    </location>
</feature>
<feature type="compositionally biased region" description="Polar residues" evidence="1">
    <location>
        <begin position="499"/>
        <end position="510"/>
    </location>
</feature>
<feature type="region of interest" description="Disordered" evidence="1">
    <location>
        <begin position="777"/>
        <end position="815"/>
    </location>
</feature>
<feature type="compositionally biased region" description="Polar residues" evidence="1">
    <location>
        <begin position="609"/>
        <end position="627"/>
    </location>
</feature>
<feature type="region of interest" description="Disordered" evidence="1">
    <location>
        <begin position="681"/>
        <end position="759"/>
    </location>
</feature>
<feature type="compositionally biased region" description="Basic and acidic residues" evidence="1">
    <location>
        <begin position="398"/>
        <end position="409"/>
    </location>
</feature>
<feature type="compositionally biased region" description="Polar residues" evidence="1">
    <location>
        <begin position="478"/>
        <end position="488"/>
    </location>
</feature>
<feature type="compositionally biased region" description="Polar residues" evidence="1">
    <location>
        <begin position="68"/>
        <end position="89"/>
    </location>
</feature>
<feature type="region of interest" description="Disordered" evidence="1">
    <location>
        <begin position="348"/>
        <end position="409"/>
    </location>
</feature>
<feature type="compositionally biased region" description="Basic and acidic residues" evidence="1">
    <location>
        <begin position="1154"/>
        <end position="1163"/>
    </location>
</feature>
<dbReference type="EMBL" id="LMYN01000009">
    <property type="protein sequence ID" value="KSA03466.1"/>
    <property type="molecule type" value="Genomic_DNA"/>
</dbReference>
<name>A0A0V1Q528_9ASCO</name>
<keyword evidence="3" id="KW-1185">Reference proteome</keyword>
<feature type="compositionally biased region" description="Basic and acidic residues" evidence="1">
    <location>
        <begin position="524"/>
        <end position="575"/>
    </location>
</feature>
<feature type="compositionally biased region" description="Low complexity" evidence="1">
    <location>
        <begin position="292"/>
        <end position="306"/>
    </location>
</feature>
<feature type="compositionally biased region" description="Polar residues" evidence="1">
    <location>
        <begin position="1024"/>
        <end position="1042"/>
    </location>
</feature>
<dbReference type="Proteomes" id="UP000054251">
    <property type="component" value="Unassembled WGS sequence"/>
</dbReference>
<feature type="compositionally biased region" description="Basic and acidic residues" evidence="1">
    <location>
        <begin position="1170"/>
        <end position="1180"/>
    </location>
</feature>
<comment type="caution">
    <text evidence="2">The sequence shown here is derived from an EMBL/GenBank/DDBJ whole genome shotgun (WGS) entry which is preliminary data.</text>
</comment>
<feature type="compositionally biased region" description="Basic and acidic residues" evidence="1">
    <location>
        <begin position="936"/>
        <end position="946"/>
    </location>
</feature>
<dbReference type="RefSeq" id="XP_015469568.1">
    <property type="nucleotide sequence ID" value="XM_015609612.1"/>
</dbReference>
<feature type="region of interest" description="Disordered" evidence="1">
    <location>
        <begin position="1024"/>
        <end position="1048"/>
    </location>
</feature>
<evidence type="ECO:0000313" key="2">
    <source>
        <dbReference type="EMBL" id="KSA03466.1"/>
    </source>
</evidence>
<feature type="compositionally biased region" description="Basic and acidic residues" evidence="1">
    <location>
        <begin position="489"/>
        <end position="498"/>
    </location>
</feature>
<feature type="compositionally biased region" description="Polar residues" evidence="1">
    <location>
        <begin position="1137"/>
        <end position="1152"/>
    </location>
</feature>
<feature type="compositionally biased region" description="Polar residues" evidence="1">
    <location>
        <begin position="784"/>
        <end position="801"/>
    </location>
</feature>
<accession>A0A0V1Q528</accession>
<feature type="region of interest" description="Disordered" evidence="1">
    <location>
        <begin position="292"/>
        <end position="322"/>
    </location>
</feature>
<feature type="region of interest" description="Disordered" evidence="1">
    <location>
        <begin position="926"/>
        <end position="956"/>
    </location>
</feature>
<feature type="region of interest" description="Disordered" evidence="1">
    <location>
        <begin position="456"/>
        <end position="628"/>
    </location>
</feature>
<evidence type="ECO:0000256" key="1">
    <source>
        <dbReference type="SAM" id="MobiDB-lite"/>
    </source>
</evidence>
<feature type="compositionally biased region" description="Polar residues" evidence="1">
    <location>
        <begin position="691"/>
        <end position="706"/>
    </location>
</feature>
<organism evidence="2 3">
    <name type="scientific">Debaryomyces fabryi</name>
    <dbReference type="NCBI Taxonomy" id="58627"/>
    <lineage>
        <taxon>Eukaryota</taxon>
        <taxon>Fungi</taxon>
        <taxon>Dikarya</taxon>
        <taxon>Ascomycota</taxon>
        <taxon>Saccharomycotina</taxon>
        <taxon>Pichiomycetes</taxon>
        <taxon>Debaryomycetaceae</taxon>
        <taxon>Debaryomyces</taxon>
    </lineage>
</organism>
<feature type="compositionally biased region" description="Polar residues" evidence="1">
    <location>
        <begin position="741"/>
        <end position="759"/>
    </location>
</feature>
<protein>
    <submittedName>
        <fullName evidence="2">Uncharacterized protein</fullName>
    </submittedName>
</protein>
<dbReference type="GeneID" id="26837791"/>
<feature type="compositionally biased region" description="Polar residues" evidence="1">
    <location>
        <begin position="99"/>
        <end position="108"/>
    </location>
</feature>
<feature type="compositionally biased region" description="Basic and acidic residues" evidence="1">
    <location>
        <begin position="430"/>
        <end position="442"/>
    </location>
</feature>
<feature type="compositionally biased region" description="Polar residues" evidence="1">
    <location>
        <begin position="461"/>
        <end position="470"/>
    </location>
</feature>
<feature type="region of interest" description="Disordered" evidence="1">
    <location>
        <begin position="1"/>
        <end position="109"/>
    </location>
</feature>